<name>A0A379MSN5_9BACT</name>
<keyword evidence="2" id="KW-1185">Reference proteome</keyword>
<reference evidence="1 2" key="1">
    <citation type="submission" date="2018-06" db="EMBL/GenBank/DDBJ databases">
        <authorList>
            <consortium name="Pathogen Informatics"/>
            <person name="Doyle S."/>
        </authorList>
    </citation>
    <scope>NUCLEOTIDE SEQUENCE [LARGE SCALE GENOMIC DNA]</scope>
    <source>
        <strain evidence="1 2">NCTC11190</strain>
    </source>
</reference>
<dbReference type="Proteomes" id="UP000255233">
    <property type="component" value="Unassembled WGS sequence"/>
</dbReference>
<dbReference type="OrthoDB" id="9814490at2"/>
<proteinExistence type="predicted"/>
<accession>A0A379MSN5</accession>
<gene>
    <name evidence="1" type="ORF">NCTC11190_01881</name>
</gene>
<dbReference type="STRING" id="880526.GCA_000427365_01938"/>
<organism evidence="1 2">
    <name type="scientific">Rikenella microfusus</name>
    <dbReference type="NCBI Taxonomy" id="28139"/>
    <lineage>
        <taxon>Bacteria</taxon>
        <taxon>Pseudomonadati</taxon>
        <taxon>Bacteroidota</taxon>
        <taxon>Bacteroidia</taxon>
        <taxon>Bacteroidales</taxon>
        <taxon>Rikenellaceae</taxon>
        <taxon>Rikenella</taxon>
    </lineage>
</organism>
<evidence type="ECO:0000313" key="1">
    <source>
        <dbReference type="EMBL" id="SUE34648.1"/>
    </source>
</evidence>
<dbReference type="AlphaFoldDB" id="A0A379MSN5"/>
<dbReference type="EMBL" id="UGVL01000001">
    <property type="protein sequence ID" value="SUE34648.1"/>
    <property type="molecule type" value="Genomic_DNA"/>
</dbReference>
<evidence type="ECO:0000313" key="2">
    <source>
        <dbReference type="Proteomes" id="UP000255233"/>
    </source>
</evidence>
<sequence>MKMSDLYKAGKEWNARVWIEGNYVVRDRIIADLNAALGGLSIRIGHGWQQYDPVVRVGRPRNYVSIAADPDNDAQNNAALFIGFADDGCELSDLPRTLQELCVIVFFAETGRGYGSGLESELYPLVGDIRSGNDVWASLKTRYTPSLTYQEDNKDYILE</sequence>
<protein>
    <submittedName>
        <fullName evidence="1">Uncharacterized protein</fullName>
    </submittedName>
</protein>
<dbReference type="RefSeq" id="WP_027291522.1">
    <property type="nucleotide sequence ID" value="NZ_UGVL01000001.1"/>
</dbReference>